<dbReference type="PANTHER" id="PTHR31589:SF67">
    <property type="entry name" value="NEPROSIN DOMAIN-CONTAINING PROTEIN-RELATED"/>
    <property type="match status" value="1"/>
</dbReference>
<organism evidence="2 3">
    <name type="scientific">Thlaspi arvense</name>
    <name type="common">Field penny-cress</name>
    <dbReference type="NCBI Taxonomy" id="13288"/>
    <lineage>
        <taxon>Eukaryota</taxon>
        <taxon>Viridiplantae</taxon>
        <taxon>Streptophyta</taxon>
        <taxon>Embryophyta</taxon>
        <taxon>Tracheophyta</taxon>
        <taxon>Spermatophyta</taxon>
        <taxon>Magnoliopsida</taxon>
        <taxon>eudicotyledons</taxon>
        <taxon>Gunneridae</taxon>
        <taxon>Pentapetalae</taxon>
        <taxon>rosids</taxon>
        <taxon>malvids</taxon>
        <taxon>Brassicales</taxon>
        <taxon>Brassicaceae</taxon>
        <taxon>Thlaspideae</taxon>
        <taxon>Thlaspi</taxon>
    </lineage>
</organism>
<dbReference type="EMBL" id="OU466860">
    <property type="protein sequence ID" value="CAH2060488.1"/>
    <property type="molecule type" value="Genomic_DNA"/>
</dbReference>
<dbReference type="Proteomes" id="UP000836841">
    <property type="component" value="Chromosome 4"/>
</dbReference>
<gene>
    <name evidence="2" type="ORF">TAV2_LOCUS14351</name>
</gene>
<feature type="domain" description="Neprosin PEP catalytic" evidence="1">
    <location>
        <begin position="37"/>
        <end position="282"/>
    </location>
</feature>
<dbReference type="PROSITE" id="PS52045">
    <property type="entry name" value="NEPROSIN_PEP_CD"/>
    <property type="match status" value="1"/>
</dbReference>
<dbReference type="PANTHER" id="PTHR31589">
    <property type="entry name" value="PROTEIN, PUTATIVE (DUF239)-RELATED-RELATED"/>
    <property type="match status" value="1"/>
</dbReference>
<dbReference type="InterPro" id="IPR004314">
    <property type="entry name" value="Neprosin"/>
</dbReference>
<evidence type="ECO:0000313" key="2">
    <source>
        <dbReference type="EMBL" id="CAH2060488.1"/>
    </source>
</evidence>
<proteinExistence type="predicted"/>
<dbReference type="Pfam" id="PF03080">
    <property type="entry name" value="Neprosin"/>
    <property type="match status" value="1"/>
</dbReference>
<evidence type="ECO:0000313" key="3">
    <source>
        <dbReference type="Proteomes" id="UP000836841"/>
    </source>
</evidence>
<dbReference type="AlphaFoldDB" id="A0AAU9S907"/>
<accession>A0AAU9S907</accession>
<protein>
    <recommendedName>
        <fullName evidence="1">Neprosin PEP catalytic domain-containing protein</fullName>
    </recommendedName>
</protein>
<evidence type="ECO:0000259" key="1">
    <source>
        <dbReference type="PROSITE" id="PS52045"/>
    </source>
</evidence>
<reference evidence="2 3" key="1">
    <citation type="submission" date="2022-03" db="EMBL/GenBank/DDBJ databases">
        <authorList>
            <person name="Nunn A."/>
            <person name="Chopra R."/>
            <person name="Nunn A."/>
            <person name="Contreras Garrido A."/>
        </authorList>
    </citation>
    <scope>NUCLEOTIDE SEQUENCE [LARGE SCALE GENOMIC DNA]</scope>
</reference>
<sequence>MVHMEPSFSSSKQNISVKNKTESTKIIECPNETVPILRNTTKYVISAQYWEKIHLNPLTAESHGSHLDHKLKVLTMVCQLQLVDQASYANIYVGGGVNPSLFGDVRTYSYGFWKGVNGAGCYNTLCHGFVQVSKTDPLSGPLPHLQEGGRVISVSIQQDKQTGHWWTTDIIRDGPDVHIGYWPKELFDVIGNSASIVGVTGAVQTSPSGKNPPMGNGHLPTEDDTVSAHVEYLEIIDSNYRVQGSNKYKLEKLLDNNKCYGLKDGKKTILFKFGGSGGDSCGI</sequence>
<name>A0AAU9S907_THLAR</name>
<keyword evidence="3" id="KW-1185">Reference proteome</keyword>
<dbReference type="InterPro" id="IPR053168">
    <property type="entry name" value="Glutamic_endopeptidase"/>
</dbReference>